<evidence type="ECO:0000256" key="4">
    <source>
        <dbReference type="ARBA" id="ARBA00023180"/>
    </source>
</evidence>
<accession>A0A8B6HBA7</accession>
<evidence type="ECO:0000256" key="2">
    <source>
        <dbReference type="ARBA" id="ARBA00022737"/>
    </source>
</evidence>
<proteinExistence type="predicted"/>
<keyword evidence="9" id="KW-1185">Reference proteome</keyword>
<dbReference type="SMART" id="SM00202">
    <property type="entry name" value="SR"/>
    <property type="match status" value="1"/>
</dbReference>
<evidence type="ECO:0000256" key="6">
    <source>
        <dbReference type="SAM" id="SignalP"/>
    </source>
</evidence>
<keyword evidence="1 6" id="KW-0732">Signal</keyword>
<organism evidence="8 9">
    <name type="scientific">Mytilus galloprovincialis</name>
    <name type="common">Mediterranean mussel</name>
    <dbReference type="NCBI Taxonomy" id="29158"/>
    <lineage>
        <taxon>Eukaryota</taxon>
        <taxon>Metazoa</taxon>
        <taxon>Spiralia</taxon>
        <taxon>Lophotrochozoa</taxon>
        <taxon>Mollusca</taxon>
        <taxon>Bivalvia</taxon>
        <taxon>Autobranchia</taxon>
        <taxon>Pteriomorphia</taxon>
        <taxon>Mytilida</taxon>
        <taxon>Mytiloidea</taxon>
        <taxon>Mytilidae</taxon>
        <taxon>Mytilinae</taxon>
        <taxon>Mytilus</taxon>
    </lineage>
</organism>
<reference evidence="8" key="1">
    <citation type="submission" date="2018-11" db="EMBL/GenBank/DDBJ databases">
        <authorList>
            <person name="Alioto T."/>
            <person name="Alioto T."/>
        </authorList>
    </citation>
    <scope>NUCLEOTIDE SEQUENCE</scope>
</reference>
<dbReference type="PROSITE" id="PS50287">
    <property type="entry name" value="SRCR_2"/>
    <property type="match status" value="1"/>
</dbReference>
<keyword evidence="2" id="KW-0677">Repeat</keyword>
<dbReference type="InterPro" id="IPR053243">
    <property type="entry name" value="SJ_maturation_regulator"/>
</dbReference>
<dbReference type="AlphaFoldDB" id="A0A8B6HBA7"/>
<protein>
    <recommendedName>
        <fullName evidence="7">SRCR domain-containing protein</fullName>
    </recommendedName>
</protein>
<dbReference type="SUPFAM" id="SSF56487">
    <property type="entry name" value="SRCR-like"/>
    <property type="match status" value="1"/>
</dbReference>
<evidence type="ECO:0000313" key="8">
    <source>
        <dbReference type="EMBL" id="VDI76665.1"/>
    </source>
</evidence>
<keyword evidence="3 5" id="KW-1015">Disulfide bond</keyword>
<dbReference type="InterPro" id="IPR001190">
    <property type="entry name" value="SRCR"/>
</dbReference>
<dbReference type="PRINTS" id="PR00258">
    <property type="entry name" value="SPERACTRCPTR"/>
</dbReference>
<feature type="domain" description="SRCR" evidence="7">
    <location>
        <begin position="19"/>
        <end position="120"/>
    </location>
</feature>
<dbReference type="GO" id="GO:0045217">
    <property type="term" value="P:cell-cell junction maintenance"/>
    <property type="evidence" value="ECO:0007669"/>
    <property type="project" value="TreeGrafter"/>
</dbReference>
<evidence type="ECO:0000313" key="9">
    <source>
        <dbReference type="Proteomes" id="UP000596742"/>
    </source>
</evidence>
<dbReference type="EMBL" id="UYJE01009781">
    <property type="protein sequence ID" value="VDI76665.1"/>
    <property type="molecule type" value="Genomic_DNA"/>
</dbReference>
<dbReference type="OrthoDB" id="422749at2759"/>
<feature type="signal peptide" evidence="6">
    <location>
        <begin position="1"/>
        <end position="16"/>
    </location>
</feature>
<comment type="caution">
    <text evidence="8">The sequence shown here is derived from an EMBL/GenBank/DDBJ whole genome shotgun (WGS) entry which is preliminary data.</text>
</comment>
<comment type="caution">
    <text evidence="5">Lacks conserved residue(s) required for the propagation of feature annotation.</text>
</comment>
<evidence type="ECO:0000259" key="7">
    <source>
        <dbReference type="PROSITE" id="PS50287"/>
    </source>
</evidence>
<evidence type="ECO:0000256" key="3">
    <source>
        <dbReference type="ARBA" id="ARBA00023157"/>
    </source>
</evidence>
<sequence length="139" mass="15569">MVLILMVLWLFTQGHAINVRLTGGRGPWEGRLEINHNGSWETVCYREFRLNDAKVVCHMLGYQRVIAVFNRKRLSSGNDGHIMLNNILCTGNEDDIGTCPSSEWFKTNCDYHSDVGLNCVRHGLEPVEGVRLVGGTGPI</sequence>
<dbReference type="PANTHER" id="PTHR47653:SF1">
    <property type="entry name" value="DELETED IN MALIGNANT BRAIN TUMORS 1 PROTEIN"/>
    <property type="match status" value="1"/>
</dbReference>
<dbReference type="Proteomes" id="UP000596742">
    <property type="component" value="Unassembled WGS sequence"/>
</dbReference>
<gene>
    <name evidence="8" type="ORF">MGAL_10B021178</name>
</gene>
<keyword evidence="4" id="KW-0325">Glycoprotein</keyword>
<evidence type="ECO:0000256" key="5">
    <source>
        <dbReference type="PROSITE-ProRule" id="PRU00196"/>
    </source>
</evidence>
<dbReference type="GO" id="GO:0016020">
    <property type="term" value="C:membrane"/>
    <property type="evidence" value="ECO:0007669"/>
    <property type="project" value="InterPro"/>
</dbReference>
<name>A0A8B6HBA7_MYTGA</name>
<dbReference type="PANTHER" id="PTHR47653">
    <property type="entry name" value="PROTEIN BARK BEETLE"/>
    <property type="match status" value="1"/>
</dbReference>
<evidence type="ECO:0000256" key="1">
    <source>
        <dbReference type="ARBA" id="ARBA00022729"/>
    </source>
</evidence>
<feature type="chain" id="PRO_5032777105" description="SRCR domain-containing protein" evidence="6">
    <location>
        <begin position="17"/>
        <end position="139"/>
    </location>
</feature>
<dbReference type="Pfam" id="PF00530">
    <property type="entry name" value="SRCR"/>
    <property type="match status" value="1"/>
</dbReference>
<dbReference type="Gene3D" id="3.10.250.10">
    <property type="entry name" value="SRCR-like domain"/>
    <property type="match status" value="1"/>
</dbReference>
<feature type="disulfide bond" evidence="5">
    <location>
        <begin position="89"/>
        <end position="99"/>
    </location>
</feature>
<dbReference type="FunFam" id="3.10.250.10:FF:000001">
    <property type="entry name" value="Lysyl oxidase 4 isoform X1"/>
    <property type="match status" value="1"/>
</dbReference>
<dbReference type="InterPro" id="IPR036772">
    <property type="entry name" value="SRCR-like_dom_sf"/>
</dbReference>